<evidence type="ECO:0000313" key="12">
    <source>
        <dbReference type="Proteomes" id="UP000199208"/>
    </source>
</evidence>
<dbReference type="SUPFAM" id="SSF47384">
    <property type="entry name" value="Homodimeric domain of signal transducing histidine kinase"/>
    <property type="match status" value="1"/>
</dbReference>
<dbReference type="GO" id="GO:0005524">
    <property type="term" value="F:ATP binding"/>
    <property type="evidence" value="ECO:0007669"/>
    <property type="project" value="UniProtKB-KW"/>
</dbReference>
<dbReference type="InterPro" id="IPR036890">
    <property type="entry name" value="HATPase_C_sf"/>
</dbReference>
<dbReference type="InterPro" id="IPR003594">
    <property type="entry name" value="HATPase_dom"/>
</dbReference>
<keyword evidence="12" id="KW-1185">Reference proteome</keyword>
<keyword evidence="5" id="KW-0547">Nucleotide-binding</keyword>
<keyword evidence="7" id="KW-0067">ATP-binding</keyword>
<keyword evidence="9" id="KW-0812">Transmembrane</keyword>
<comment type="catalytic activity">
    <reaction evidence="1">
        <text>ATP + protein L-histidine = ADP + protein N-phospho-L-histidine.</text>
        <dbReference type="EC" id="2.7.13.3"/>
    </reaction>
</comment>
<dbReference type="SMART" id="SM00387">
    <property type="entry name" value="HATPase_c"/>
    <property type="match status" value="1"/>
</dbReference>
<evidence type="ECO:0000256" key="1">
    <source>
        <dbReference type="ARBA" id="ARBA00000085"/>
    </source>
</evidence>
<evidence type="ECO:0000256" key="2">
    <source>
        <dbReference type="ARBA" id="ARBA00012438"/>
    </source>
</evidence>
<dbReference type="PRINTS" id="PR00344">
    <property type="entry name" value="BCTRLSENSOR"/>
</dbReference>
<dbReference type="SUPFAM" id="SSF55874">
    <property type="entry name" value="ATPase domain of HSP90 chaperone/DNA topoisomerase II/histidine kinase"/>
    <property type="match status" value="1"/>
</dbReference>
<gene>
    <name evidence="11" type="ORF">SAMN03080599_00544</name>
</gene>
<keyword evidence="9" id="KW-0472">Membrane</keyword>
<organism evidence="11 12">
    <name type="scientific">Acidaminobacter hydrogenoformans DSM 2784</name>
    <dbReference type="NCBI Taxonomy" id="1120920"/>
    <lineage>
        <taxon>Bacteria</taxon>
        <taxon>Bacillati</taxon>
        <taxon>Bacillota</taxon>
        <taxon>Clostridia</taxon>
        <taxon>Peptostreptococcales</taxon>
        <taxon>Acidaminobacteraceae</taxon>
        <taxon>Acidaminobacter</taxon>
    </lineage>
</organism>
<evidence type="ECO:0000256" key="6">
    <source>
        <dbReference type="ARBA" id="ARBA00022777"/>
    </source>
</evidence>
<dbReference type="InterPro" id="IPR004358">
    <property type="entry name" value="Sig_transdc_His_kin-like_C"/>
</dbReference>
<evidence type="ECO:0000256" key="5">
    <source>
        <dbReference type="ARBA" id="ARBA00022741"/>
    </source>
</evidence>
<dbReference type="AlphaFoldDB" id="A0A1G5RT90"/>
<evidence type="ECO:0000259" key="10">
    <source>
        <dbReference type="PROSITE" id="PS50109"/>
    </source>
</evidence>
<dbReference type="Pfam" id="PF00512">
    <property type="entry name" value="HisKA"/>
    <property type="match status" value="1"/>
</dbReference>
<dbReference type="InterPro" id="IPR003661">
    <property type="entry name" value="HisK_dim/P_dom"/>
</dbReference>
<dbReference type="InterPro" id="IPR005467">
    <property type="entry name" value="His_kinase_dom"/>
</dbReference>
<dbReference type="EMBL" id="FMWL01000002">
    <property type="protein sequence ID" value="SCZ77058.1"/>
    <property type="molecule type" value="Genomic_DNA"/>
</dbReference>
<dbReference type="EC" id="2.7.13.3" evidence="2"/>
<evidence type="ECO:0000256" key="9">
    <source>
        <dbReference type="SAM" id="Phobius"/>
    </source>
</evidence>
<dbReference type="STRING" id="1120920.SAMN03080599_00544"/>
<dbReference type="Proteomes" id="UP000199208">
    <property type="component" value="Unassembled WGS sequence"/>
</dbReference>
<dbReference type="PANTHER" id="PTHR43065:SF10">
    <property type="entry name" value="PEROXIDE STRESS-ACTIVATED HISTIDINE KINASE MAK3"/>
    <property type="match status" value="1"/>
</dbReference>
<feature type="transmembrane region" description="Helical" evidence="9">
    <location>
        <begin position="24"/>
        <end position="42"/>
    </location>
</feature>
<dbReference type="Gene3D" id="3.30.565.10">
    <property type="entry name" value="Histidine kinase-like ATPase, C-terminal domain"/>
    <property type="match status" value="1"/>
</dbReference>
<evidence type="ECO:0000313" key="11">
    <source>
        <dbReference type="EMBL" id="SCZ77058.1"/>
    </source>
</evidence>
<keyword evidence="3" id="KW-0597">Phosphoprotein</keyword>
<reference evidence="11 12" key="1">
    <citation type="submission" date="2016-10" db="EMBL/GenBank/DDBJ databases">
        <authorList>
            <person name="de Groot N.N."/>
        </authorList>
    </citation>
    <scope>NUCLEOTIDE SEQUENCE [LARGE SCALE GENOMIC DNA]</scope>
    <source>
        <strain evidence="11 12">DSM 2784</strain>
    </source>
</reference>
<protein>
    <recommendedName>
        <fullName evidence="2">histidine kinase</fullName>
        <ecNumber evidence="2">2.7.13.3</ecNumber>
    </recommendedName>
</protein>
<dbReference type="Gene3D" id="1.10.287.130">
    <property type="match status" value="1"/>
</dbReference>
<dbReference type="Pfam" id="PF02518">
    <property type="entry name" value="HATPase_c"/>
    <property type="match status" value="1"/>
</dbReference>
<keyword evidence="8" id="KW-0902">Two-component regulatory system</keyword>
<accession>A0A1G5RT90</accession>
<dbReference type="CDD" id="cd00082">
    <property type="entry name" value="HisKA"/>
    <property type="match status" value="1"/>
</dbReference>
<dbReference type="SMART" id="SM00388">
    <property type="entry name" value="HisKA"/>
    <property type="match status" value="1"/>
</dbReference>
<keyword evidence="9" id="KW-1133">Transmembrane helix</keyword>
<evidence type="ECO:0000256" key="8">
    <source>
        <dbReference type="ARBA" id="ARBA00023012"/>
    </source>
</evidence>
<evidence type="ECO:0000256" key="4">
    <source>
        <dbReference type="ARBA" id="ARBA00022679"/>
    </source>
</evidence>
<dbReference type="PANTHER" id="PTHR43065">
    <property type="entry name" value="SENSOR HISTIDINE KINASE"/>
    <property type="match status" value="1"/>
</dbReference>
<dbReference type="OrthoDB" id="9784397at2"/>
<dbReference type="InterPro" id="IPR036097">
    <property type="entry name" value="HisK_dim/P_sf"/>
</dbReference>
<keyword evidence="4" id="KW-0808">Transferase</keyword>
<dbReference type="RefSeq" id="WP_092589346.1">
    <property type="nucleotide sequence ID" value="NZ_FMWL01000002.1"/>
</dbReference>
<dbReference type="PROSITE" id="PS50109">
    <property type="entry name" value="HIS_KIN"/>
    <property type="match status" value="1"/>
</dbReference>
<dbReference type="GO" id="GO:0000155">
    <property type="term" value="F:phosphorelay sensor kinase activity"/>
    <property type="evidence" value="ECO:0007669"/>
    <property type="project" value="InterPro"/>
</dbReference>
<proteinExistence type="predicted"/>
<sequence length="405" mass="45317">MGYSSGIKPQVNLGASLMLEPSQTFLLGILIGVIAIAAFMMIRKYLTTVAKLNDIEAKRGIFKNHFYQFLDLFPVGILGLSQSGEILIRNYSVKSLTGLETQGLKDIRELNCFTEAQLEWLIFQIQQPGPNKEMSMQIKTAAGAKSLLVSVNVPAERDPELPAAYILIQDQTKEKSMSGLLRQQNKIEKMNRMSVGVIHELKNPLSSIQGYIQMLDQRLDDPNFVKLAMSVLPAEIDRMMGLVDNLLKYAKPSALKKERFKLRPLVEDVGRFFRVEMTARRIQLMLEIEDEVVYFNINGLRQVLVNVLLNAVEAMPAGGQIEVTSKKERNLILLQIQDHGAGMTEEELEQILEPYFTTKENGSGMGIPVSHQIITELGGRLMFDSALGVGTTVTIEIPSIEDEME</sequence>
<evidence type="ECO:0000256" key="7">
    <source>
        <dbReference type="ARBA" id="ARBA00022840"/>
    </source>
</evidence>
<evidence type="ECO:0000256" key="3">
    <source>
        <dbReference type="ARBA" id="ARBA00022553"/>
    </source>
</evidence>
<name>A0A1G5RT90_9FIRM</name>
<feature type="domain" description="Histidine kinase" evidence="10">
    <location>
        <begin position="196"/>
        <end position="401"/>
    </location>
</feature>
<keyword evidence="6 11" id="KW-0418">Kinase</keyword>